<dbReference type="GO" id="GO:0030288">
    <property type="term" value="C:outer membrane-bounded periplasmic space"/>
    <property type="evidence" value="ECO:0007669"/>
    <property type="project" value="TreeGrafter"/>
</dbReference>
<dbReference type="InterPro" id="IPR006059">
    <property type="entry name" value="SBP"/>
</dbReference>
<keyword evidence="6" id="KW-1185">Reference proteome</keyword>
<keyword evidence="3" id="KW-0408">Iron</keyword>
<dbReference type="PANTHER" id="PTHR30006">
    <property type="entry name" value="THIAMINE-BINDING PERIPLASMIC PROTEIN-RELATED"/>
    <property type="match status" value="1"/>
</dbReference>
<feature type="binding site" evidence="3">
    <location>
        <position position="221"/>
    </location>
    <ligand>
        <name>Fe cation</name>
        <dbReference type="ChEBI" id="CHEBI:24875"/>
    </ligand>
</feature>
<keyword evidence="2 4" id="KW-0732">Signal</keyword>
<dbReference type="GO" id="GO:0046872">
    <property type="term" value="F:metal ion binding"/>
    <property type="evidence" value="ECO:0007669"/>
    <property type="project" value="UniProtKB-KW"/>
</dbReference>
<feature type="binding site" evidence="3">
    <location>
        <position position="34"/>
    </location>
    <ligand>
        <name>Fe cation</name>
        <dbReference type="ChEBI" id="CHEBI:24875"/>
    </ligand>
</feature>
<evidence type="ECO:0000256" key="4">
    <source>
        <dbReference type="SAM" id="SignalP"/>
    </source>
</evidence>
<dbReference type="Proteomes" id="UP000468591">
    <property type="component" value="Unassembled WGS sequence"/>
</dbReference>
<dbReference type="SUPFAM" id="SSF53850">
    <property type="entry name" value="Periplasmic binding protein-like II"/>
    <property type="match status" value="1"/>
</dbReference>
<dbReference type="RefSeq" id="WP_164354597.1">
    <property type="nucleotide sequence ID" value="NZ_JAABNT010000009.1"/>
</dbReference>
<evidence type="ECO:0000256" key="3">
    <source>
        <dbReference type="PIRSR" id="PIRSR002825-1"/>
    </source>
</evidence>
<feature type="chain" id="PRO_5026798088" evidence="4">
    <location>
        <begin position="25"/>
        <end position="339"/>
    </location>
</feature>
<dbReference type="Pfam" id="PF13416">
    <property type="entry name" value="SBP_bac_8"/>
    <property type="match status" value="1"/>
</dbReference>
<reference evidence="5 6" key="1">
    <citation type="submission" date="2020-01" db="EMBL/GenBank/DDBJ databases">
        <title>Sulfitobacter sediminilitoris sp. nov., isolated from a tidal flat.</title>
        <authorList>
            <person name="Park S."/>
            <person name="Yoon J.-H."/>
        </authorList>
    </citation>
    <scope>NUCLEOTIDE SEQUENCE [LARGE SCALE GENOMIC DNA]</scope>
    <source>
        <strain evidence="5 6">JBTF-M27</strain>
    </source>
</reference>
<evidence type="ECO:0000256" key="2">
    <source>
        <dbReference type="ARBA" id="ARBA00022729"/>
    </source>
</evidence>
<comment type="caution">
    <text evidence="5">The sequence shown here is derived from an EMBL/GenBank/DDBJ whole genome shotgun (WGS) entry which is preliminary data.</text>
</comment>
<evidence type="ECO:0000313" key="6">
    <source>
        <dbReference type="Proteomes" id="UP000468591"/>
    </source>
</evidence>
<dbReference type="AlphaFoldDB" id="A0A6P0CGT0"/>
<dbReference type="EMBL" id="JAABNT010000009">
    <property type="protein sequence ID" value="NEK23674.1"/>
    <property type="molecule type" value="Genomic_DNA"/>
</dbReference>
<name>A0A6P0CGT0_9RHOB</name>
<keyword evidence="3" id="KW-0479">Metal-binding</keyword>
<protein>
    <submittedName>
        <fullName evidence="5">Extracellular solute-binding protein</fullName>
    </submittedName>
</protein>
<dbReference type="InterPro" id="IPR026045">
    <property type="entry name" value="Ferric-bd"/>
</dbReference>
<evidence type="ECO:0000313" key="5">
    <source>
        <dbReference type="EMBL" id="NEK23674.1"/>
    </source>
</evidence>
<dbReference type="Gene3D" id="3.40.190.10">
    <property type="entry name" value="Periplasmic binding protein-like II"/>
    <property type="match status" value="2"/>
</dbReference>
<proteinExistence type="inferred from homology"/>
<feature type="signal peptide" evidence="4">
    <location>
        <begin position="1"/>
        <end position="24"/>
    </location>
</feature>
<feature type="binding site" evidence="3">
    <location>
        <position position="220"/>
    </location>
    <ligand>
        <name>Fe cation</name>
        <dbReference type="ChEBI" id="CHEBI:24875"/>
    </ligand>
</feature>
<evidence type="ECO:0000256" key="1">
    <source>
        <dbReference type="ARBA" id="ARBA00008520"/>
    </source>
</evidence>
<organism evidence="5 6">
    <name type="scientific">Sulfitobacter sediminilitoris</name>
    <dbReference type="NCBI Taxonomy" id="2698830"/>
    <lineage>
        <taxon>Bacteria</taxon>
        <taxon>Pseudomonadati</taxon>
        <taxon>Pseudomonadota</taxon>
        <taxon>Alphaproteobacteria</taxon>
        <taxon>Rhodobacterales</taxon>
        <taxon>Roseobacteraceae</taxon>
        <taxon>Sulfitobacter</taxon>
    </lineage>
</organism>
<gene>
    <name evidence="5" type="ORF">GV827_14830</name>
</gene>
<comment type="similarity">
    <text evidence="1">Belongs to the bacterial solute-binding protein 1 family.</text>
</comment>
<sequence>MTTFTQATLAFAAATTLFGSAAVAQELNLYSSRHYDTDERLYTDFTEATGITINRIEGKADELIARMRAEGANSPADVLLTVDTSRLERAKDAGVLQSIDSAVLEERIPGNLQDSDNQWFGFSQRARIIFYDKNEVTNPPTDYISLADPAYKGMICHRSSSNVYSQTLLASIIENHGAEAAKEWAAGMVANFARDPEGGDTDQLRGIISGQCEISVANTYYFARALRIDVDGVSSDIDQISWIFPAQEAEGAHMNLSGGGVAAHAPNRENAIKFLEYLSSDQAQQYFSAGNDEFPAVPGVTLSESVAKLGEFKADDVNLSDVTKNLPEAQKIFNEVGWK</sequence>
<dbReference type="PIRSF" id="PIRSF002825">
    <property type="entry name" value="CfbpA"/>
    <property type="match status" value="1"/>
</dbReference>
<accession>A0A6P0CGT0</accession>
<dbReference type="PANTHER" id="PTHR30006:SF15">
    <property type="entry name" value="IRON-UTILIZATION PERIPLASMIC PROTEIN"/>
    <property type="match status" value="1"/>
</dbReference>